<dbReference type="PANTHER" id="PTHR42836:SF1">
    <property type="entry name" value="7-CARBOXY-7-DEAZAGUANINE SYNTHASE"/>
    <property type="match status" value="1"/>
</dbReference>
<dbReference type="EMBL" id="FMUN01000006">
    <property type="protein sequence ID" value="SCY51363.1"/>
    <property type="molecule type" value="Genomic_DNA"/>
</dbReference>
<name>A0A0P9CV69_9GAMM</name>
<dbReference type="Pfam" id="PF04055">
    <property type="entry name" value="Radical_SAM"/>
    <property type="match status" value="1"/>
</dbReference>
<dbReference type="SFLD" id="SFLDG01111">
    <property type="entry name" value="Uncharacterised_Radical_SAM_Su"/>
    <property type="match status" value="1"/>
</dbReference>
<accession>A0A0P9CV69</accession>
<dbReference type="InterPro" id="IPR007197">
    <property type="entry name" value="rSAM"/>
</dbReference>
<evidence type="ECO:0000256" key="3">
    <source>
        <dbReference type="ARBA" id="ARBA00022691"/>
    </source>
</evidence>
<evidence type="ECO:0000256" key="6">
    <source>
        <dbReference type="ARBA" id="ARBA00023014"/>
    </source>
</evidence>
<evidence type="ECO:0000313" key="8">
    <source>
        <dbReference type="EMBL" id="SCY51363.1"/>
    </source>
</evidence>
<dbReference type="RefSeq" id="WP_054965542.1">
    <property type="nucleotide sequence ID" value="NZ_FMUN01000006.1"/>
</dbReference>
<keyword evidence="6" id="KW-0411">Iron-sulfur</keyword>
<keyword evidence="9" id="KW-1185">Reference proteome</keyword>
<dbReference type="InterPro" id="IPR058240">
    <property type="entry name" value="rSAM_sf"/>
</dbReference>
<dbReference type="STRING" id="381306.AN478_05075"/>
<evidence type="ECO:0000256" key="4">
    <source>
        <dbReference type="ARBA" id="ARBA00022723"/>
    </source>
</evidence>
<comment type="cofactor">
    <cofactor evidence="1">
        <name>[4Fe-4S] cluster</name>
        <dbReference type="ChEBI" id="CHEBI:49883"/>
    </cofactor>
</comment>
<keyword evidence="2" id="KW-0004">4Fe-4S</keyword>
<dbReference type="PANTHER" id="PTHR42836">
    <property type="entry name" value="7-CARBOXY-7-DEAZAGUANINE SYNTHASE"/>
    <property type="match status" value="1"/>
</dbReference>
<dbReference type="NCBIfam" id="TIGR04038">
    <property type="entry name" value="tatD_link_rSAM"/>
    <property type="match status" value="1"/>
</dbReference>
<keyword evidence="5" id="KW-0408">Iron</keyword>
<evidence type="ECO:0000313" key="9">
    <source>
        <dbReference type="Proteomes" id="UP000183104"/>
    </source>
</evidence>
<dbReference type="PATRIC" id="fig|381306.5.peg.2205"/>
<feature type="domain" description="Radical SAM core" evidence="7">
    <location>
        <begin position="13"/>
        <end position="207"/>
    </location>
</feature>
<dbReference type="GO" id="GO:0003824">
    <property type="term" value="F:catalytic activity"/>
    <property type="evidence" value="ECO:0007669"/>
    <property type="project" value="InterPro"/>
</dbReference>
<organism evidence="8 9">
    <name type="scientific">Thiohalorhabdus denitrificans</name>
    <dbReference type="NCBI Taxonomy" id="381306"/>
    <lineage>
        <taxon>Bacteria</taxon>
        <taxon>Pseudomonadati</taxon>
        <taxon>Pseudomonadota</taxon>
        <taxon>Gammaproteobacteria</taxon>
        <taxon>Thiohalorhabdales</taxon>
        <taxon>Thiohalorhabdaceae</taxon>
        <taxon>Thiohalorhabdus</taxon>
    </lineage>
</organism>
<keyword evidence="4" id="KW-0479">Metal-binding</keyword>
<protein>
    <submittedName>
        <fullName evidence="8">Radical SAM protein, TatD family-associated</fullName>
    </submittedName>
</protein>
<evidence type="ECO:0000259" key="7">
    <source>
        <dbReference type="PROSITE" id="PS51918"/>
    </source>
</evidence>
<dbReference type="Gene3D" id="3.20.20.70">
    <property type="entry name" value="Aldolase class I"/>
    <property type="match status" value="1"/>
</dbReference>
<dbReference type="SUPFAM" id="SSF102114">
    <property type="entry name" value="Radical SAM enzymes"/>
    <property type="match status" value="1"/>
</dbReference>
<evidence type="ECO:0000256" key="5">
    <source>
        <dbReference type="ARBA" id="ARBA00023004"/>
    </source>
</evidence>
<evidence type="ECO:0000256" key="1">
    <source>
        <dbReference type="ARBA" id="ARBA00001966"/>
    </source>
</evidence>
<reference evidence="9" key="1">
    <citation type="submission" date="2016-10" db="EMBL/GenBank/DDBJ databases">
        <authorList>
            <person name="Varghese N."/>
        </authorList>
    </citation>
    <scope>NUCLEOTIDE SEQUENCE [LARGE SCALE GENOMIC DNA]</scope>
    <source>
        <strain evidence="9">HL 19</strain>
    </source>
</reference>
<dbReference type="GO" id="GO:0046872">
    <property type="term" value="F:metal ion binding"/>
    <property type="evidence" value="ECO:0007669"/>
    <property type="project" value="UniProtKB-KW"/>
</dbReference>
<keyword evidence="3" id="KW-0949">S-adenosyl-L-methionine</keyword>
<dbReference type="PROSITE" id="PS51918">
    <property type="entry name" value="RADICAL_SAM"/>
    <property type="match status" value="1"/>
</dbReference>
<dbReference type="GO" id="GO:0051539">
    <property type="term" value="F:4 iron, 4 sulfur cluster binding"/>
    <property type="evidence" value="ECO:0007669"/>
    <property type="project" value="UniProtKB-KW"/>
</dbReference>
<gene>
    <name evidence="8" type="ORF">SAMN05661077_2365</name>
</gene>
<dbReference type="OrthoDB" id="6258756at2"/>
<dbReference type="InterPro" id="IPR013785">
    <property type="entry name" value="Aldolase_TIM"/>
</dbReference>
<dbReference type="CDD" id="cd01335">
    <property type="entry name" value="Radical_SAM"/>
    <property type="match status" value="1"/>
</dbReference>
<sequence length="207" mass="23418">MTRQKGPPGRVVYPIGNRLYVNLTNGCSLKCSFCFKNTGQGPQVDDYDLTLERQPSPTDIRKGLADLEGYEEVVFCGFGEPTLRLPTMLEIAEFIQRKGKPVRLNTDGLANRVFRRDVTPQLAGRVDRVSVSLNAQDAETYNRLCRPPWPDAFDYLQDFIRKAREHVEQVTATAVEGLEGVDIEACRRLAEEELGVEFRPRQLDRVG</sequence>
<dbReference type="AlphaFoldDB" id="A0A0P9CV69"/>
<dbReference type="SFLD" id="SFLDS00029">
    <property type="entry name" value="Radical_SAM"/>
    <property type="match status" value="1"/>
</dbReference>
<evidence type="ECO:0000256" key="2">
    <source>
        <dbReference type="ARBA" id="ARBA00022485"/>
    </source>
</evidence>
<proteinExistence type="predicted"/>
<dbReference type="InterPro" id="IPR023821">
    <property type="entry name" value="rSAM_TatD-assoc"/>
</dbReference>
<dbReference type="Proteomes" id="UP000183104">
    <property type="component" value="Unassembled WGS sequence"/>
</dbReference>